<reference evidence="3 5" key="2">
    <citation type="submission" date="2018-03" db="EMBL/GenBank/DDBJ databases">
        <authorList>
            <person name="Fogelqvist J."/>
        </authorList>
    </citation>
    <scope>NUCLEOTIDE SEQUENCE [LARGE SCALE GENOMIC DNA]</scope>
</reference>
<dbReference type="AlphaFoldDB" id="A0A0G4J595"/>
<accession>A0A0G4J595</accession>
<geneLocation type="mitochondrion" evidence="3"/>
<evidence type="ECO:0000313" key="2">
    <source>
        <dbReference type="EMBL" id="CEP02466.1"/>
    </source>
</evidence>
<keyword evidence="4" id="KW-1185">Reference proteome</keyword>
<dbReference type="EMBL" id="OVEO01000018">
    <property type="protein sequence ID" value="SPR01543.1"/>
    <property type="molecule type" value="Genomic_DNA"/>
</dbReference>
<keyword evidence="3" id="KW-0496">Mitochondrion</keyword>
<gene>
    <name evidence="2" type="ORF">PBRA_009050</name>
    <name evidence="3" type="ORF">PLBR_LOCUS8758</name>
</gene>
<organism evidence="2 4">
    <name type="scientific">Plasmodiophora brassicae</name>
    <name type="common">Clubroot disease agent</name>
    <dbReference type="NCBI Taxonomy" id="37360"/>
    <lineage>
        <taxon>Eukaryota</taxon>
        <taxon>Sar</taxon>
        <taxon>Rhizaria</taxon>
        <taxon>Endomyxa</taxon>
        <taxon>Phytomyxea</taxon>
        <taxon>Plasmodiophorida</taxon>
        <taxon>Plasmodiophoridae</taxon>
        <taxon>Plasmodiophora</taxon>
    </lineage>
</organism>
<feature type="region of interest" description="Disordered" evidence="1">
    <location>
        <begin position="129"/>
        <end position="150"/>
    </location>
</feature>
<reference evidence="2 4" key="1">
    <citation type="submission" date="2015-02" db="EMBL/GenBank/DDBJ databases">
        <authorList>
            <person name="Chooi Y.-H."/>
        </authorList>
    </citation>
    <scope>NUCLEOTIDE SEQUENCE [LARGE SCALE GENOMIC DNA]</scope>
    <source>
        <strain evidence="2">E3</strain>
    </source>
</reference>
<sequence>MDSATWLSDVWLVKLKDDLRQACALIDTADAGTLDEVHRRILLCLLEVDQEPIVDCLLALNDQTQMALQQLAAGQRRPADRRHLLDKVDRLRIDPPPMLTLSPPPPPAPVPTTTSVVNDPLDADFHAIASRGTASMATQQQRPPSNDVDDAFAAIASGDDVRLLFDSDPAPRPR</sequence>
<evidence type="ECO:0000313" key="5">
    <source>
        <dbReference type="Proteomes" id="UP000290189"/>
    </source>
</evidence>
<feature type="compositionally biased region" description="Polar residues" evidence="1">
    <location>
        <begin position="132"/>
        <end position="144"/>
    </location>
</feature>
<dbReference type="Proteomes" id="UP000290189">
    <property type="component" value="Unassembled WGS sequence"/>
</dbReference>
<evidence type="ECO:0000313" key="3">
    <source>
        <dbReference type="EMBL" id="SPR01543.1"/>
    </source>
</evidence>
<evidence type="ECO:0000256" key="1">
    <source>
        <dbReference type="SAM" id="MobiDB-lite"/>
    </source>
</evidence>
<dbReference type="Proteomes" id="UP000039324">
    <property type="component" value="Unassembled WGS sequence"/>
</dbReference>
<name>A0A0G4J595_PLABS</name>
<evidence type="ECO:0000313" key="4">
    <source>
        <dbReference type="Proteomes" id="UP000039324"/>
    </source>
</evidence>
<proteinExistence type="predicted"/>
<protein>
    <submittedName>
        <fullName evidence="2">Uncharacterized protein</fullName>
    </submittedName>
</protein>
<dbReference type="EMBL" id="CDSF01000128">
    <property type="protein sequence ID" value="CEP02466.1"/>
    <property type="molecule type" value="Genomic_DNA"/>
</dbReference>